<organism evidence="3 4">
    <name type="scientific">Candidatus Viadribacter manganicus</name>
    <dbReference type="NCBI Taxonomy" id="1759059"/>
    <lineage>
        <taxon>Bacteria</taxon>
        <taxon>Pseudomonadati</taxon>
        <taxon>Pseudomonadota</taxon>
        <taxon>Alphaproteobacteria</taxon>
        <taxon>Hyphomonadales</taxon>
        <taxon>Hyphomonadaceae</taxon>
        <taxon>Candidatus Viadribacter</taxon>
    </lineage>
</organism>
<dbReference type="KEGG" id="cbot:ATE48_10590"/>
<keyword evidence="4" id="KW-1185">Reference proteome</keyword>
<dbReference type="EMBL" id="CP013244">
    <property type="protein sequence ID" value="ANP46330.1"/>
    <property type="molecule type" value="Genomic_DNA"/>
</dbReference>
<dbReference type="RefSeq" id="WP_066771179.1">
    <property type="nucleotide sequence ID" value="NZ_CP013244.1"/>
</dbReference>
<protein>
    <recommendedName>
        <fullName evidence="5">UrcA family protein</fullName>
    </recommendedName>
</protein>
<accession>A0A1B1AII6</accession>
<evidence type="ECO:0008006" key="5">
    <source>
        <dbReference type="Google" id="ProtNLM"/>
    </source>
</evidence>
<evidence type="ECO:0000313" key="3">
    <source>
        <dbReference type="EMBL" id="ANP46330.1"/>
    </source>
</evidence>
<evidence type="ECO:0000256" key="1">
    <source>
        <dbReference type="SAM" id="MobiDB-lite"/>
    </source>
</evidence>
<evidence type="ECO:0000313" key="4">
    <source>
        <dbReference type="Proteomes" id="UP000092498"/>
    </source>
</evidence>
<feature type="chain" id="PRO_5008518858" description="UrcA family protein" evidence="2">
    <location>
        <begin position="21"/>
        <end position="86"/>
    </location>
</feature>
<dbReference type="AlphaFoldDB" id="A0A1B1AII6"/>
<name>A0A1B1AII6_9PROT</name>
<gene>
    <name evidence="3" type="ORF">ATE48_10590</name>
</gene>
<keyword evidence="2" id="KW-0732">Signal</keyword>
<dbReference type="InParanoid" id="A0A1B1AII6"/>
<dbReference type="Proteomes" id="UP000092498">
    <property type="component" value="Chromosome"/>
</dbReference>
<feature type="region of interest" description="Disordered" evidence="1">
    <location>
        <begin position="65"/>
        <end position="86"/>
    </location>
</feature>
<reference evidence="3 4" key="1">
    <citation type="submission" date="2015-11" db="EMBL/GenBank/DDBJ databases">
        <title>Whole-Genome Sequence of Candidatus Oderbacter manganicum from the National Park Lower Oder Valley, Germany.</title>
        <authorList>
            <person name="Braun B."/>
            <person name="Liere K."/>
            <person name="Szewzyk U."/>
        </authorList>
    </citation>
    <scope>NUCLEOTIDE SEQUENCE [LARGE SCALE GENOMIC DNA]</scope>
    <source>
        <strain evidence="3 4">OTSz_A_272</strain>
    </source>
</reference>
<feature type="signal peptide" evidence="2">
    <location>
        <begin position="1"/>
        <end position="20"/>
    </location>
</feature>
<evidence type="ECO:0000256" key="2">
    <source>
        <dbReference type="SAM" id="SignalP"/>
    </source>
</evidence>
<sequence length="86" mass="9157">MRIIIAQLCLALGLSTAAAAAPLPEFPMLQERYYPQDDAGIRARMDAGEGYATLRIALQTQCAANDDPAGRARRTTRSAQAIAAPP</sequence>
<proteinExistence type="predicted"/>
<dbReference type="STRING" id="1759059.ATE48_10590"/>